<accession>A0A8S5PHN4</accession>
<name>A0A8S5PHN4_9CAUD</name>
<feature type="region of interest" description="Disordered" evidence="1">
    <location>
        <begin position="155"/>
        <end position="183"/>
    </location>
</feature>
<proteinExistence type="predicted"/>
<feature type="region of interest" description="Disordered" evidence="1">
    <location>
        <begin position="111"/>
        <end position="141"/>
    </location>
</feature>
<feature type="compositionally biased region" description="Low complexity" evidence="1">
    <location>
        <begin position="298"/>
        <end position="310"/>
    </location>
</feature>
<reference evidence="2" key="1">
    <citation type="journal article" date="2021" name="Proc. Natl. Acad. Sci. U.S.A.">
        <title>A Catalog of Tens of Thousands of Viruses from Human Metagenomes Reveals Hidden Associations with Chronic Diseases.</title>
        <authorList>
            <person name="Tisza M.J."/>
            <person name="Buck C.B."/>
        </authorList>
    </citation>
    <scope>NUCLEOTIDE SEQUENCE</scope>
    <source>
        <strain evidence="2">CtmP19</strain>
    </source>
</reference>
<feature type="compositionally biased region" description="Basic and acidic residues" evidence="1">
    <location>
        <begin position="318"/>
        <end position="331"/>
    </location>
</feature>
<protein>
    <submittedName>
        <fullName evidence="2">Replisome organizer</fullName>
    </submittedName>
</protein>
<evidence type="ECO:0000256" key="1">
    <source>
        <dbReference type="SAM" id="MobiDB-lite"/>
    </source>
</evidence>
<sequence length="353" mass="40388">MENSWIRLHRKLMDDPLYFAEPFSKMQAWIDLLLLANFADRVTFIRGNRVTIKRGQVAYSREWFSGRWRWSRGKIDRFLDMLERENMIGRQKSAVITCISILNYDTYQDNGSTDRSVNRSADRPANRSADRSADRSAEIEPNTLIINTYEHDFNLDGSADRSADGTTDETTESTTDGTQHNNIYINTHTKEKNKIKKESATEFVRPSTAEVAAYMAAQGTPIDARRFVDYYNSVGWCIGTRPMADWKAAARMWARTDQVRAAEAAKKEAERRQREAEREKARAERPQIIIQKTERYENGTNPTAAPATNSTPPPGGWRTRERDDERAERDRRFANYLARLAAETADDGGSPGL</sequence>
<evidence type="ECO:0000313" key="2">
    <source>
        <dbReference type="EMBL" id="DAE06450.1"/>
    </source>
</evidence>
<feature type="compositionally biased region" description="Basic and acidic residues" evidence="1">
    <location>
        <begin position="264"/>
        <end position="285"/>
    </location>
</feature>
<organism evidence="2">
    <name type="scientific">Siphoviridae sp. ctmP19</name>
    <dbReference type="NCBI Taxonomy" id="2825651"/>
    <lineage>
        <taxon>Viruses</taxon>
        <taxon>Duplodnaviria</taxon>
        <taxon>Heunggongvirae</taxon>
        <taxon>Uroviricota</taxon>
        <taxon>Caudoviricetes</taxon>
    </lineage>
</organism>
<feature type="compositionally biased region" description="Basic and acidic residues" evidence="1">
    <location>
        <begin position="116"/>
        <end position="138"/>
    </location>
</feature>
<feature type="region of interest" description="Disordered" evidence="1">
    <location>
        <begin position="264"/>
        <end position="331"/>
    </location>
</feature>
<dbReference type="EMBL" id="BK015438">
    <property type="protein sequence ID" value="DAE06450.1"/>
    <property type="molecule type" value="Genomic_DNA"/>
</dbReference>